<protein>
    <submittedName>
        <fullName evidence="3">Glutathione S-transferase-like protein</fullName>
    </submittedName>
</protein>
<evidence type="ECO:0000256" key="1">
    <source>
        <dbReference type="ARBA" id="ARBA00007409"/>
    </source>
</evidence>
<dbReference type="InterPro" id="IPR036282">
    <property type="entry name" value="Glutathione-S-Trfase_C_sf"/>
</dbReference>
<dbReference type="STRING" id="857340.A0A086SZ96"/>
<keyword evidence="4" id="KW-1185">Reference proteome</keyword>
<dbReference type="PANTHER" id="PTHR44051:SF9">
    <property type="entry name" value="GLUTATHIONE S-TRANSFERASE 1"/>
    <property type="match status" value="1"/>
</dbReference>
<feature type="domain" description="GST N-terminal" evidence="2">
    <location>
        <begin position="7"/>
        <end position="102"/>
    </location>
</feature>
<dbReference type="CDD" id="cd03189">
    <property type="entry name" value="GST_C_GTT1_like"/>
    <property type="match status" value="1"/>
</dbReference>
<dbReference type="InterPro" id="IPR040079">
    <property type="entry name" value="Glutathione_S-Trfase"/>
</dbReference>
<dbReference type="Gene3D" id="3.40.30.10">
    <property type="entry name" value="Glutaredoxin"/>
    <property type="match status" value="1"/>
</dbReference>
<dbReference type="CDD" id="cd03046">
    <property type="entry name" value="GST_N_GTT1_like"/>
    <property type="match status" value="1"/>
</dbReference>
<dbReference type="EMBL" id="JPKY01000094">
    <property type="protein sequence ID" value="KFH42428.1"/>
    <property type="molecule type" value="Genomic_DNA"/>
</dbReference>
<evidence type="ECO:0000313" key="3">
    <source>
        <dbReference type="EMBL" id="KFH42428.1"/>
    </source>
</evidence>
<evidence type="ECO:0000313" key="4">
    <source>
        <dbReference type="Proteomes" id="UP000029964"/>
    </source>
</evidence>
<dbReference type="InterPro" id="IPR036249">
    <property type="entry name" value="Thioredoxin-like_sf"/>
</dbReference>
<dbReference type="HOGENOM" id="CLU_011226_15_0_1"/>
<proteinExistence type="inferred from homology"/>
<dbReference type="SFLD" id="SFLDS00019">
    <property type="entry name" value="Glutathione_Transferase_(cytos"/>
    <property type="match status" value="1"/>
</dbReference>
<sequence length="274" mass="30656">MATEEELPKVTLYWLNQSRSQRILWLLEELKVPYDIQVFHRNSQGLAPPALQKIHPLGKSPVIKVTPPPTGTGGGGGGGEPVVLAESGYMVQYLVEHLPEGKRLVPERWREEGLEGKVGGETEGWRRYQYLMHYCEGSLMPILVMCIVIGRLKLPPVPFFVRPITSMVADRIFAQFIFPNAHRNFAMLDDMLATAPDGGPYLCGSHLTAADILMSFPLIAARGRLNAIGPWKDGDWAKEFPRLAAYADLLEREDGYQRAVRKIEEVDGKFEASL</sequence>
<keyword evidence="3" id="KW-0808">Transferase</keyword>
<dbReference type="SUPFAM" id="SSF47616">
    <property type="entry name" value="GST C-terminal domain-like"/>
    <property type="match status" value="1"/>
</dbReference>
<dbReference type="SUPFAM" id="SSF52833">
    <property type="entry name" value="Thioredoxin-like"/>
    <property type="match status" value="1"/>
</dbReference>
<name>A0A086SZ96_HAPC1</name>
<dbReference type="Proteomes" id="UP000029964">
    <property type="component" value="Unassembled WGS sequence"/>
</dbReference>
<dbReference type="InterPro" id="IPR004045">
    <property type="entry name" value="Glutathione_S-Trfase_N"/>
</dbReference>
<comment type="similarity">
    <text evidence="1">Belongs to the GST superfamily.</text>
</comment>
<accession>A0A086SZ96</accession>
<evidence type="ECO:0000259" key="2">
    <source>
        <dbReference type="PROSITE" id="PS50404"/>
    </source>
</evidence>
<comment type="caution">
    <text evidence="3">The sequence shown here is derived from an EMBL/GenBank/DDBJ whole genome shotgun (WGS) entry which is preliminary data.</text>
</comment>
<dbReference type="AlphaFoldDB" id="A0A086SZ96"/>
<reference evidence="4" key="1">
    <citation type="journal article" date="2014" name="Genome Announc.">
        <title>Genome sequence and annotation of Acremonium chrysogenum, producer of the beta-lactam antibiotic cephalosporin C.</title>
        <authorList>
            <person name="Terfehr D."/>
            <person name="Dahlmann T.A."/>
            <person name="Specht T."/>
            <person name="Zadra I."/>
            <person name="Kuernsteiner H."/>
            <person name="Kueck U."/>
        </authorList>
    </citation>
    <scope>NUCLEOTIDE SEQUENCE [LARGE SCALE GENOMIC DNA]</scope>
    <source>
        <strain evidence="4">ATCC 11550 / CBS 779.69 / DSM 880 / IAM 14645 / JCM 23072 / IMI 49137</strain>
    </source>
</reference>
<dbReference type="PANTHER" id="PTHR44051">
    <property type="entry name" value="GLUTATHIONE S-TRANSFERASE-RELATED"/>
    <property type="match status" value="1"/>
</dbReference>
<dbReference type="Gene3D" id="1.20.1050.10">
    <property type="match status" value="1"/>
</dbReference>
<dbReference type="SFLD" id="SFLDG00358">
    <property type="entry name" value="Main_(cytGST)"/>
    <property type="match status" value="1"/>
</dbReference>
<dbReference type="Pfam" id="PF13409">
    <property type="entry name" value="GST_N_2"/>
    <property type="match status" value="1"/>
</dbReference>
<gene>
    <name evidence="3" type="ORF">ACRE_068250</name>
</gene>
<dbReference type="GO" id="GO:0016740">
    <property type="term" value="F:transferase activity"/>
    <property type="evidence" value="ECO:0007669"/>
    <property type="project" value="UniProtKB-KW"/>
</dbReference>
<dbReference type="PROSITE" id="PS50404">
    <property type="entry name" value="GST_NTER"/>
    <property type="match status" value="1"/>
</dbReference>
<organism evidence="3 4">
    <name type="scientific">Hapsidospora chrysogenum (strain ATCC 11550 / CBS 779.69 / DSM 880 / IAM 14645 / JCM 23072 / IMI 49137)</name>
    <name type="common">Acremonium chrysogenum</name>
    <dbReference type="NCBI Taxonomy" id="857340"/>
    <lineage>
        <taxon>Eukaryota</taxon>
        <taxon>Fungi</taxon>
        <taxon>Dikarya</taxon>
        <taxon>Ascomycota</taxon>
        <taxon>Pezizomycotina</taxon>
        <taxon>Sordariomycetes</taxon>
        <taxon>Hypocreomycetidae</taxon>
        <taxon>Hypocreales</taxon>
        <taxon>Bionectriaceae</taxon>
        <taxon>Hapsidospora</taxon>
    </lineage>
</organism>
<dbReference type="Pfam" id="PF13410">
    <property type="entry name" value="GST_C_2"/>
    <property type="match status" value="1"/>
</dbReference>
<dbReference type="OrthoDB" id="2098326at2759"/>